<protein>
    <submittedName>
        <fullName evidence="1">Uncharacterized protein</fullName>
    </submittedName>
</protein>
<name>A0A0F9GZE9_9ZZZZ</name>
<feature type="non-terminal residue" evidence="1">
    <location>
        <position position="1"/>
    </location>
</feature>
<proteinExistence type="predicted"/>
<dbReference type="EMBL" id="LAZR01024559">
    <property type="protein sequence ID" value="KKL74735.1"/>
    <property type="molecule type" value="Genomic_DNA"/>
</dbReference>
<accession>A0A0F9GZE9</accession>
<sequence>RWKKTIKTTKDTWSRKRAIGLLLRTLMLTGEETFPCSLREVSKITGLSQRVLHKMYLNHRGREYRWIYHTGDKMFYYDGG</sequence>
<evidence type="ECO:0000313" key="1">
    <source>
        <dbReference type="EMBL" id="KKL74735.1"/>
    </source>
</evidence>
<reference evidence="1" key="1">
    <citation type="journal article" date="2015" name="Nature">
        <title>Complex archaea that bridge the gap between prokaryotes and eukaryotes.</title>
        <authorList>
            <person name="Spang A."/>
            <person name="Saw J.H."/>
            <person name="Jorgensen S.L."/>
            <person name="Zaremba-Niedzwiedzka K."/>
            <person name="Martijn J."/>
            <person name="Lind A.E."/>
            <person name="van Eijk R."/>
            <person name="Schleper C."/>
            <person name="Guy L."/>
            <person name="Ettema T.J."/>
        </authorList>
    </citation>
    <scope>NUCLEOTIDE SEQUENCE</scope>
</reference>
<comment type="caution">
    <text evidence="1">The sequence shown here is derived from an EMBL/GenBank/DDBJ whole genome shotgun (WGS) entry which is preliminary data.</text>
</comment>
<gene>
    <name evidence="1" type="ORF">LCGC14_2061940</name>
</gene>
<organism evidence="1">
    <name type="scientific">marine sediment metagenome</name>
    <dbReference type="NCBI Taxonomy" id="412755"/>
    <lineage>
        <taxon>unclassified sequences</taxon>
        <taxon>metagenomes</taxon>
        <taxon>ecological metagenomes</taxon>
    </lineage>
</organism>
<dbReference type="AlphaFoldDB" id="A0A0F9GZE9"/>